<organism evidence="1 2">
    <name type="scientific">Laceyella putida</name>
    <dbReference type="NCBI Taxonomy" id="110101"/>
    <lineage>
        <taxon>Bacteria</taxon>
        <taxon>Bacillati</taxon>
        <taxon>Bacillota</taxon>
        <taxon>Bacilli</taxon>
        <taxon>Bacillales</taxon>
        <taxon>Thermoactinomycetaceae</taxon>
        <taxon>Laceyella</taxon>
    </lineage>
</organism>
<dbReference type="InterPro" id="IPR027417">
    <property type="entry name" value="P-loop_NTPase"/>
</dbReference>
<sequence>MSTTNVPSTSTRYIGFWNKAFHVFGPTGTQVHPLYTRKIRIAFEQLTKHFLLTGAPGMGKSSLIIDMLDGMKWIKDPNHSGFTIIDTSQETVAVIQNRLAYMEKKGLFLM</sequence>
<evidence type="ECO:0000313" key="2">
    <source>
        <dbReference type="Proteomes" id="UP001596500"/>
    </source>
</evidence>
<dbReference type="EMBL" id="JBHTBW010000060">
    <property type="protein sequence ID" value="MFC7442734.1"/>
    <property type="molecule type" value="Genomic_DNA"/>
</dbReference>
<evidence type="ECO:0000313" key="1">
    <source>
        <dbReference type="EMBL" id="MFC7442734.1"/>
    </source>
</evidence>
<keyword evidence="2" id="KW-1185">Reference proteome</keyword>
<dbReference type="Proteomes" id="UP001596500">
    <property type="component" value="Unassembled WGS sequence"/>
</dbReference>
<dbReference type="Gene3D" id="3.40.50.300">
    <property type="entry name" value="P-loop containing nucleotide triphosphate hydrolases"/>
    <property type="match status" value="1"/>
</dbReference>
<evidence type="ECO:0008006" key="3">
    <source>
        <dbReference type="Google" id="ProtNLM"/>
    </source>
</evidence>
<proteinExistence type="predicted"/>
<comment type="caution">
    <text evidence="1">The sequence shown here is derived from an EMBL/GenBank/DDBJ whole genome shotgun (WGS) entry which is preliminary data.</text>
</comment>
<accession>A0ABW2RPC7</accession>
<name>A0ABW2RPC7_9BACL</name>
<dbReference type="RefSeq" id="WP_379866811.1">
    <property type="nucleotide sequence ID" value="NZ_JBHTBW010000060.1"/>
</dbReference>
<protein>
    <recommendedName>
        <fullName evidence="3">DUF87 domain-containing protein</fullName>
    </recommendedName>
</protein>
<reference evidence="2" key="1">
    <citation type="journal article" date="2019" name="Int. J. Syst. Evol. Microbiol.">
        <title>The Global Catalogue of Microorganisms (GCM) 10K type strain sequencing project: providing services to taxonomists for standard genome sequencing and annotation.</title>
        <authorList>
            <consortium name="The Broad Institute Genomics Platform"/>
            <consortium name="The Broad Institute Genome Sequencing Center for Infectious Disease"/>
            <person name="Wu L."/>
            <person name="Ma J."/>
        </authorList>
    </citation>
    <scope>NUCLEOTIDE SEQUENCE [LARGE SCALE GENOMIC DNA]</scope>
    <source>
        <strain evidence="2">CGMCC 1.12942</strain>
    </source>
</reference>
<gene>
    <name evidence="1" type="ORF">ACFQNG_16805</name>
</gene>